<evidence type="ECO:0000313" key="3">
    <source>
        <dbReference type="Proteomes" id="UP000078049"/>
    </source>
</evidence>
<organism evidence="2 3">
    <name type="scientific">Helicobacter pylori</name>
    <name type="common">Campylobacter pylori</name>
    <dbReference type="NCBI Taxonomy" id="210"/>
    <lineage>
        <taxon>Bacteria</taxon>
        <taxon>Pseudomonadati</taxon>
        <taxon>Campylobacterota</taxon>
        <taxon>Epsilonproteobacteria</taxon>
        <taxon>Campylobacterales</taxon>
        <taxon>Helicobacteraceae</taxon>
        <taxon>Helicobacter</taxon>
    </lineage>
</organism>
<protein>
    <submittedName>
        <fullName evidence="2">Uncharacterized protein</fullName>
    </submittedName>
</protein>
<keyword evidence="1" id="KW-0175">Coiled coil</keyword>
<dbReference type="Proteomes" id="UP000078049">
    <property type="component" value="Chromosome"/>
</dbReference>
<dbReference type="AlphaFoldDB" id="A0A1A9HCY5"/>
<proteinExistence type="predicted"/>
<evidence type="ECO:0000313" key="2">
    <source>
        <dbReference type="EMBL" id="ANH47652.1"/>
    </source>
</evidence>
<dbReference type="PATRIC" id="fig|210.2440.peg.1463"/>
<feature type="coiled-coil region" evidence="1">
    <location>
        <begin position="9"/>
        <end position="43"/>
    </location>
</feature>
<sequence>MYTNGILDVERRARECFKLEDRIEKLESEVARNNDNLERVCDLLLQENRGLGTKKFIYYKGDDNSKGKLIGIGSKREGASTLYPYGVE</sequence>
<evidence type="ECO:0000256" key="1">
    <source>
        <dbReference type="SAM" id="Coils"/>
    </source>
</evidence>
<dbReference type="EMBL" id="CP011485">
    <property type="protein sequence ID" value="ANH47652.1"/>
    <property type="molecule type" value="Genomic_DNA"/>
</dbReference>
<name>A0A1A9HCY5_HELPX</name>
<accession>A0A1A9HCY5</accession>
<reference evidence="2 3" key="1">
    <citation type="submission" date="2014-04" db="EMBL/GenBank/DDBJ databases">
        <title>Detecting global and local adaptation in a worldwide sample of Helicobacter pylori genomes.</title>
        <authorList>
            <person name="Montano V."/>
            <person name="Didelot X."/>
            <person name="Foll M."/>
            <person name="Linz B."/>
            <person name="Reinhardt R."/>
            <person name="Suerbaum S."/>
            <person name="Moodley Y."/>
            <person name="Jensen J.D."/>
        </authorList>
    </citation>
    <scope>NUCLEOTIDE SEQUENCE [LARGE SCALE GENOMIC DNA]</scope>
    <source>
        <strain evidence="3">ausabrJ05</strain>
    </source>
</reference>
<gene>
    <name evidence="2" type="ORF">AA973_07135</name>
</gene>